<proteinExistence type="inferred from homology"/>
<dbReference type="KEGG" id="palo:E6C60_0510"/>
<dbReference type="InterPro" id="IPR006175">
    <property type="entry name" value="YjgF/YER057c/UK114"/>
</dbReference>
<dbReference type="SUPFAM" id="SSF55298">
    <property type="entry name" value="YjgF-like"/>
    <property type="match status" value="1"/>
</dbReference>
<dbReference type="AlphaFoldDB" id="A0A4P8XGI5"/>
<keyword evidence="4" id="KW-1185">Reference proteome</keyword>
<dbReference type="GO" id="GO:0005829">
    <property type="term" value="C:cytosol"/>
    <property type="evidence" value="ECO:0007669"/>
    <property type="project" value="TreeGrafter"/>
</dbReference>
<dbReference type="InterPro" id="IPR035959">
    <property type="entry name" value="RutC-like_sf"/>
</dbReference>
<dbReference type="Proteomes" id="UP000300879">
    <property type="component" value="Chromosome"/>
</dbReference>
<dbReference type="EMBL" id="CP040396">
    <property type="protein sequence ID" value="QCT01233.1"/>
    <property type="molecule type" value="Genomic_DNA"/>
</dbReference>
<organism evidence="3 4">
    <name type="scientific">Paenibacillus algicola</name>
    <dbReference type="NCBI Taxonomy" id="2565926"/>
    <lineage>
        <taxon>Bacteria</taxon>
        <taxon>Bacillati</taxon>
        <taxon>Bacillota</taxon>
        <taxon>Bacilli</taxon>
        <taxon>Bacillales</taxon>
        <taxon>Paenibacillaceae</taxon>
        <taxon>Paenibacillus</taxon>
    </lineage>
</organism>
<dbReference type="Pfam" id="PF01042">
    <property type="entry name" value="Ribonuc_L-PSP"/>
    <property type="match status" value="1"/>
</dbReference>
<keyword evidence="2" id="KW-0732">Signal</keyword>
<comment type="similarity">
    <text evidence="1">Belongs to the RutC family.</text>
</comment>
<reference evidence="3 4" key="1">
    <citation type="submission" date="2019-05" db="EMBL/GenBank/DDBJ databases">
        <authorList>
            <person name="Chen C."/>
        </authorList>
    </citation>
    <scope>NUCLEOTIDE SEQUENCE [LARGE SCALE GENOMIC DNA]</scope>
    <source>
        <strain evidence="3 4">HB172198</strain>
    </source>
</reference>
<feature type="signal peptide" evidence="2">
    <location>
        <begin position="1"/>
        <end position="30"/>
    </location>
</feature>
<sequence>MKTKMKLDQKLKYAAAMALLFSLAGATVYAADKPAETPVIQAIKVSAGPGFYGSPSSSISSGVIVPQGYSTLYTSGTVPPLLNKEGKTVYERYGDTKTQGIGVLKAIEKQLQEQGLGMKDVVYLRVYITPDAAKDDAFDYKGWFDAYAEFFNTESNPVKPARSTVGVASLVSPDWLIEIEAVAVYPKVR</sequence>
<dbReference type="InterPro" id="IPR019897">
    <property type="entry name" value="RidA_CS"/>
</dbReference>
<evidence type="ECO:0000313" key="4">
    <source>
        <dbReference type="Proteomes" id="UP000300879"/>
    </source>
</evidence>
<protein>
    <submittedName>
        <fullName evidence="3">Endoribonuclease L-PSP</fullName>
    </submittedName>
</protein>
<evidence type="ECO:0000313" key="3">
    <source>
        <dbReference type="EMBL" id="QCT01233.1"/>
    </source>
</evidence>
<dbReference type="GO" id="GO:0019239">
    <property type="term" value="F:deaminase activity"/>
    <property type="evidence" value="ECO:0007669"/>
    <property type="project" value="TreeGrafter"/>
</dbReference>
<evidence type="ECO:0000256" key="1">
    <source>
        <dbReference type="ARBA" id="ARBA00010552"/>
    </source>
</evidence>
<dbReference type="PROSITE" id="PS01094">
    <property type="entry name" value="UPF0076"/>
    <property type="match status" value="1"/>
</dbReference>
<feature type="chain" id="PRO_5020962117" evidence="2">
    <location>
        <begin position="31"/>
        <end position="189"/>
    </location>
</feature>
<dbReference type="RefSeq" id="WP_233281109.1">
    <property type="nucleotide sequence ID" value="NZ_CP040396.1"/>
</dbReference>
<dbReference type="PANTHER" id="PTHR11803">
    <property type="entry name" value="2-IMINOBUTANOATE/2-IMINOPROPANOATE DEAMINASE RIDA"/>
    <property type="match status" value="1"/>
</dbReference>
<accession>A0A4P8XGI5</accession>
<name>A0A4P8XGI5_9BACL</name>
<dbReference type="Gene3D" id="3.30.1330.40">
    <property type="entry name" value="RutC-like"/>
    <property type="match status" value="1"/>
</dbReference>
<dbReference type="CDD" id="cd06151">
    <property type="entry name" value="YjgF_YER057c_UK114_like_3"/>
    <property type="match status" value="1"/>
</dbReference>
<dbReference type="PANTHER" id="PTHR11803:SF59">
    <property type="entry name" value="ENDORIBONUCLEASE"/>
    <property type="match status" value="1"/>
</dbReference>
<gene>
    <name evidence="3" type="ORF">E6C60_0510</name>
</gene>
<evidence type="ECO:0000256" key="2">
    <source>
        <dbReference type="SAM" id="SignalP"/>
    </source>
</evidence>